<dbReference type="PANTHER" id="PTHR30591:SF1">
    <property type="entry name" value="RECBCD ENZYME SUBUNIT RECC"/>
    <property type="match status" value="1"/>
</dbReference>
<dbReference type="InterPro" id="IPR011335">
    <property type="entry name" value="Restrct_endonuc-II-like"/>
</dbReference>
<dbReference type="EMBL" id="RKQP01000003">
    <property type="protein sequence ID" value="RPE83536.1"/>
    <property type="molecule type" value="Genomic_DNA"/>
</dbReference>
<dbReference type="RefSeq" id="WP_124211391.1">
    <property type="nucleotide sequence ID" value="NZ_CP016615.1"/>
</dbReference>
<evidence type="ECO:0000256" key="1">
    <source>
        <dbReference type="ARBA" id="ARBA00022722"/>
    </source>
</evidence>
<dbReference type="GO" id="GO:0003678">
    <property type="term" value="F:DNA helicase activity"/>
    <property type="evidence" value="ECO:0007669"/>
    <property type="project" value="UniProtKB-UniRule"/>
</dbReference>
<dbReference type="Pfam" id="PF17946">
    <property type="entry name" value="RecC_C"/>
    <property type="match status" value="1"/>
</dbReference>
<keyword evidence="13" id="KW-1185">Reference proteome</keyword>
<keyword evidence="4 10" id="KW-0378">Hydrolase</keyword>
<reference evidence="12 13" key="1">
    <citation type="submission" date="2018-11" db="EMBL/GenBank/DDBJ databases">
        <title>Genomic Encyclopedia of Type Strains, Phase IV (KMG-IV): sequencing the most valuable type-strain genomes for metagenomic binning, comparative biology and taxonomic classification.</title>
        <authorList>
            <person name="Goeker M."/>
        </authorList>
    </citation>
    <scope>NUCLEOTIDE SEQUENCE [LARGE SCALE GENOMIC DNA]</scope>
    <source>
        <strain evidence="12 13">DSM 27238</strain>
    </source>
</reference>
<evidence type="ECO:0000256" key="5">
    <source>
        <dbReference type="ARBA" id="ARBA00022806"/>
    </source>
</evidence>
<evidence type="ECO:0000256" key="7">
    <source>
        <dbReference type="ARBA" id="ARBA00022840"/>
    </source>
</evidence>
<keyword evidence="2 10" id="KW-0547">Nucleotide-binding</keyword>
<protein>
    <recommendedName>
        <fullName evidence="10">RecBCD enzyme subunit RecC</fullName>
    </recommendedName>
    <alternativeName>
        <fullName evidence="10">Exonuclease V subunit RecC</fullName>
        <shortName evidence="10">ExoV subunit RecC</shortName>
    </alternativeName>
    <alternativeName>
        <fullName evidence="10">Helicase/nuclease RecBCD subunit RecC</fullName>
    </alternativeName>
</protein>
<evidence type="ECO:0000256" key="8">
    <source>
        <dbReference type="ARBA" id="ARBA00023125"/>
    </source>
</evidence>
<dbReference type="SUPFAM" id="SSF52980">
    <property type="entry name" value="Restriction endonuclease-like"/>
    <property type="match status" value="1"/>
</dbReference>
<comment type="subunit">
    <text evidence="10">Heterotrimer of RecB, RecC and RecD. All subunits contribute to DNA-binding.</text>
</comment>
<keyword evidence="7 10" id="KW-0067">ATP-binding</keyword>
<keyword evidence="3 10" id="KW-0227">DNA damage</keyword>
<dbReference type="GO" id="GO:0005524">
    <property type="term" value="F:ATP binding"/>
    <property type="evidence" value="ECO:0007669"/>
    <property type="project" value="UniProtKB-UniRule"/>
</dbReference>
<dbReference type="PIRSF" id="PIRSF000980">
    <property type="entry name" value="RecC"/>
    <property type="match status" value="1"/>
</dbReference>
<dbReference type="NCBIfam" id="TIGR01450">
    <property type="entry name" value="recC"/>
    <property type="match status" value="1"/>
</dbReference>
<keyword evidence="8 10" id="KW-0238">DNA-binding</keyword>
<dbReference type="Gene3D" id="3.40.50.300">
    <property type="entry name" value="P-loop containing nucleotide triphosphate hydrolases"/>
    <property type="match status" value="2"/>
</dbReference>
<evidence type="ECO:0000256" key="4">
    <source>
        <dbReference type="ARBA" id="ARBA00022801"/>
    </source>
</evidence>
<dbReference type="InterPro" id="IPR041500">
    <property type="entry name" value="RecC_C"/>
</dbReference>
<comment type="miscellaneous">
    <text evidence="10">In the RecBCD complex, RecB has a slow 3'-5' helicase, an exonuclease activity and loads RecA onto ssDNA, RecD has a fast 5'-3' helicase activity, while RecC stimulates the ATPase and processivity of the RecB helicase and contributes to recognition of the Chi site.</text>
</comment>
<dbReference type="InterPro" id="IPR006697">
    <property type="entry name" value="RecC"/>
</dbReference>
<dbReference type="Gene3D" id="1.10.10.160">
    <property type="match status" value="1"/>
</dbReference>
<dbReference type="Proteomes" id="UP000281691">
    <property type="component" value="Unassembled WGS sequence"/>
</dbReference>
<dbReference type="Pfam" id="PF04257">
    <property type="entry name" value="Exonuc_V_gamma"/>
    <property type="match status" value="1"/>
</dbReference>
<keyword evidence="6 10" id="KW-0269">Exonuclease</keyword>
<dbReference type="AlphaFoldDB" id="A0A3N4VKA3"/>
<dbReference type="Gene3D" id="3.40.50.10930">
    <property type="match status" value="1"/>
</dbReference>
<dbReference type="GO" id="GO:0009338">
    <property type="term" value="C:exodeoxyribonuclease V complex"/>
    <property type="evidence" value="ECO:0007669"/>
    <property type="project" value="InterPro"/>
</dbReference>
<evidence type="ECO:0000259" key="11">
    <source>
        <dbReference type="Pfam" id="PF17946"/>
    </source>
</evidence>
<keyword evidence="5 10" id="KW-0347">Helicase</keyword>
<evidence type="ECO:0000256" key="3">
    <source>
        <dbReference type="ARBA" id="ARBA00022763"/>
    </source>
</evidence>
<sequence length="1101" mass="129251">MFTVYYSNQISHHKDVLIKILQQDPNPDPFSQEVVLVQSLGMAQWLQMQMSEQIGVIGNIQFPYPTSFLWQQYRLLFPELPKENIFERNAMVWHLMRLLPNYLAMEEFSLLAHYLKQADQLKEYQLVSKIADLFDQYLVYRPQWLILWENGELGKVLNEISQTISFKNKDMTAIEINMKWQCILWNALVNDLKKDTPELIFTTSHRAYLQQRYFDKLDSLTELEKEKLPKRIFIFGISSLPQIQLNFLKKLSEYCHIHFFFTNPSESYWANDREDKVLEKLALKRNLSTEEIDQLLAEQGNPLLTIWGKQGKEFLSLLAENELQDIDYYQPFETGKLLDQIKNAILYSEYHSNFNIAEQDNSIQIHACHSKMREVEVLHNQLLLLFEQNPDLAPKDIIVMSADIDSYAPYINAVFSSYNRKDPRFIPFSLSDQKINYIDPIIASFINILSLKDRKFILDEIFSLFDVKAIREKYQLTEIQLSTLREWAELSGVRAGLKKDNDNWTNYNSWENGLNRLLLGLSLKAENNAWQDILAFDESYGLSAEIIGYIAKFIQNLTAWVNFIIEPHSALEWKIMLTQLIQKFYQDNEENAVTLSNLLEIIESTFNHIEQADFMEKLDIEVISLLFEQRLSEQRNNLNFLVGKVNFCTLLPMRAIPFKVVCLLGMNEGDFPRQQVLNNFDLMQYAYQKGDRSKRDDDRYLFLEALLSAQQIFYVSYIGQSLTDSTNKLPSVLVSQLIDYLQDRLSNGQKLIINYHSMTIFSPRNFINGNIAYDKEWLKAKNQSSSELEFLTEITNDRALYKNENNEDEIEVDLSHLIAYLQSPLKYFFNYQLGVNLESYDKSILDSEHFNLSGLEKFNLLEELINVEINQFDKLFENAKLQGSLPASSFAKISEQQLTLSISKLRERLSIYLSKQPDSIECIYKFHFGNHTVKLIGNIQNLFDETIVQWRVGSLKDKYIIQMWIYYLLLRANQNKNSKTKSDIIEEIRFYYRNKDNVNYLTFTGISNEEAEHLLNEYLSDYLESFTQLKWAITDNIETYIKKFQKETSIEVQCQKALQSEDNNVYLQRVMAQTSALDYAEIHNRTVAWFGKMTQHINKDL</sequence>
<dbReference type="SUPFAM" id="SSF52540">
    <property type="entry name" value="P-loop containing nucleoside triphosphate hydrolases"/>
    <property type="match status" value="2"/>
</dbReference>
<dbReference type="GO" id="GO:0000724">
    <property type="term" value="P:double-strand break repair via homologous recombination"/>
    <property type="evidence" value="ECO:0007669"/>
    <property type="project" value="UniProtKB-UniRule"/>
</dbReference>
<evidence type="ECO:0000313" key="13">
    <source>
        <dbReference type="Proteomes" id="UP000281691"/>
    </source>
</evidence>
<dbReference type="OrthoDB" id="9762834at2"/>
<evidence type="ECO:0000313" key="12">
    <source>
        <dbReference type="EMBL" id="RPE83536.1"/>
    </source>
</evidence>
<gene>
    <name evidence="10" type="primary">recC</name>
    <name evidence="12" type="ORF">EDC46_1229</name>
</gene>
<accession>A0A3N4VKA3</accession>
<dbReference type="HAMAP" id="MF_01486">
    <property type="entry name" value="RecC"/>
    <property type="match status" value="1"/>
</dbReference>
<dbReference type="PANTHER" id="PTHR30591">
    <property type="entry name" value="RECBCD ENZYME SUBUNIT RECC"/>
    <property type="match status" value="1"/>
</dbReference>
<comment type="function">
    <text evidence="10">A helicase/nuclease that prepares dsDNA breaks (DSB) for recombinational DNA repair. Binds to DSBs and unwinds DNA via a highly rapid and processive ATP-dependent bidirectional helicase activity. Unwinds dsDNA until it encounters a Chi (crossover hotspot instigator) sequence from the 3' direction. Cuts ssDNA a few nucleotides 3' to the Chi site. The properties and activities of the enzyme are changed at Chi. The Chi-altered holoenzyme produces a long 3'-ssDNA overhang and facilitates RecA-binding to the ssDNA for homologous DNA recombination and repair. Holoenzyme degrades any linearized DNA that is unable to undergo homologous recombination. In the holoenzyme this subunit recognizes the wild-type Chi sequence, and when added to isolated RecB increases its ATP-dependent helicase processivity.</text>
</comment>
<evidence type="ECO:0000256" key="6">
    <source>
        <dbReference type="ARBA" id="ARBA00022839"/>
    </source>
</evidence>
<organism evidence="12 13">
    <name type="scientific">Vespertiliibacter pulmonis</name>
    <dbReference type="NCBI Taxonomy" id="1443036"/>
    <lineage>
        <taxon>Bacteria</taxon>
        <taxon>Pseudomonadati</taxon>
        <taxon>Pseudomonadota</taxon>
        <taxon>Gammaproteobacteria</taxon>
        <taxon>Pasteurellales</taxon>
        <taxon>Pasteurellaceae</taxon>
        <taxon>Vespertiliibacter</taxon>
    </lineage>
</organism>
<dbReference type="GO" id="GO:0003677">
    <property type="term" value="F:DNA binding"/>
    <property type="evidence" value="ECO:0007669"/>
    <property type="project" value="UniProtKB-UniRule"/>
</dbReference>
<dbReference type="InterPro" id="IPR013986">
    <property type="entry name" value="DExx_box_DNA_helicase_dom_sf"/>
</dbReference>
<evidence type="ECO:0000256" key="2">
    <source>
        <dbReference type="ARBA" id="ARBA00022741"/>
    </source>
</evidence>
<name>A0A3N4VKA3_9PAST</name>
<dbReference type="Gene3D" id="1.10.10.990">
    <property type="match status" value="1"/>
</dbReference>
<evidence type="ECO:0000256" key="9">
    <source>
        <dbReference type="ARBA" id="ARBA00023204"/>
    </source>
</evidence>
<dbReference type="InterPro" id="IPR027417">
    <property type="entry name" value="P-loop_NTPase"/>
</dbReference>
<proteinExistence type="inferred from homology"/>
<keyword evidence="9 10" id="KW-0234">DNA repair</keyword>
<comment type="caution">
    <text evidence="12">The sequence shown here is derived from an EMBL/GenBank/DDBJ whole genome shotgun (WGS) entry which is preliminary data.</text>
</comment>
<feature type="domain" description="RecC C-terminal" evidence="11">
    <location>
        <begin position="811"/>
        <end position="1028"/>
    </location>
</feature>
<evidence type="ECO:0000256" key="10">
    <source>
        <dbReference type="HAMAP-Rule" id="MF_01486"/>
    </source>
</evidence>
<keyword evidence="1 10" id="KW-0540">Nuclease</keyword>
<comment type="similarity">
    <text evidence="10">Belongs to the RecC family.</text>
</comment>
<dbReference type="GO" id="GO:0008854">
    <property type="term" value="F:exodeoxyribonuclease V activity"/>
    <property type="evidence" value="ECO:0007669"/>
    <property type="project" value="InterPro"/>
</dbReference>